<dbReference type="AlphaFoldDB" id="A0A1X7TMC1"/>
<keyword evidence="1" id="KW-0812">Transmembrane</keyword>
<dbReference type="InParanoid" id="A0A1X7TMC1"/>
<protein>
    <submittedName>
        <fullName evidence="2">Uncharacterized protein</fullName>
    </submittedName>
</protein>
<keyword evidence="1" id="KW-1133">Transmembrane helix</keyword>
<organism evidence="2">
    <name type="scientific">Amphimedon queenslandica</name>
    <name type="common">Sponge</name>
    <dbReference type="NCBI Taxonomy" id="400682"/>
    <lineage>
        <taxon>Eukaryota</taxon>
        <taxon>Metazoa</taxon>
        <taxon>Porifera</taxon>
        <taxon>Demospongiae</taxon>
        <taxon>Heteroscleromorpha</taxon>
        <taxon>Haplosclerida</taxon>
        <taxon>Niphatidae</taxon>
        <taxon>Amphimedon</taxon>
    </lineage>
</organism>
<sequence length="198" mass="21946">MVYVIASVVFILMIMLIITFTLCVVAVIKRKQKNKVTLSTGNSIEITVNNPAYGQIERTARPIQSVQGLNTNVNPAYETVVVYEYVIIYKQSYPVFTEPSLPPHSPSAFEQTKTFENLNSDARVYESANARPVAASMYPEVTTNGQFNITVDYIRGVPELVIQVLTSNGSEHSTQEISLRPDNGRRSLTVLSSVLLAN</sequence>
<keyword evidence="1" id="KW-0472">Membrane</keyword>
<feature type="transmembrane region" description="Helical" evidence="1">
    <location>
        <begin position="6"/>
        <end position="28"/>
    </location>
</feature>
<dbReference type="EnsemblMetazoa" id="Aqu2.1.15798_001">
    <property type="protein sequence ID" value="Aqu2.1.15798_001"/>
    <property type="gene ID" value="Aqu2.1.15798"/>
</dbReference>
<evidence type="ECO:0000256" key="1">
    <source>
        <dbReference type="SAM" id="Phobius"/>
    </source>
</evidence>
<proteinExistence type="predicted"/>
<name>A0A1X7TMC1_AMPQE</name>
<reference evidence="2" key="1">
    <citation type="submission" date="2017-05" db="UniProtKB">
        <authorList>
            <consortium name="EnsemblMetazoa"/>
        </authorList>
    </citation>
    <scope>IDENTIFICATION</scope>
</reference>
<evidence type="ECO:0000313" key="2">
    <source>
        <dbReference type="EnsemblMetazoa" id="Aqu2.1.15798_001"/>
    </source>
</evidence>
<accession>A0A1X7TMC1</accession>